<dbReference type="Proteomes" id="UP000537126">
    <property type="component" value="Unassembled WGS sequence"/>
</dbReference>
<evidence type="ECO:0000256" key="2">
    <source>
        <dbReference type="ARBA" id="ARBA00007511"/>
    </source>
</evidence>
<dbReference type="PANTHER" id="PTHR30238">
    <property type="entry name" value="MEMBRANE BOUND PREDICTED REDOX MODULATOR"/>
    <property type="match status" value="1"/>
</dbReference>
<evidence type="ECO:0000256" key="5">
    <source>
        <dbReference type="ARBA" id="ARBA00023136"/>
    </source>
</evidence>
<dbReference type="PANTHER" id="PTHR30238:SF4">
    <property type="entry name" value="SLL1022 PROTEIN"/>
    <property type="match status" value="1"/>
</dbReference>
<keyword evidence="3 7" id="KW-0812">Transmembrane</keyword>
<evidence type="ECO:0000256" key="4">
    <source>
        <dbReference type="ARBA" id="ARBA00022989"/>
    </source>
</evidence>
<evidence type="ECO:0000256" key="7">
    <source>
        <dbReference type="SAM" id="Phobius"/>
    </source>
</evidence>
<evidence type="ECO:0000256" key="3">
    <source>
        <dbReference type="ARBA" id="ARBA00022692"/>
    </source>
</evidence>
<evidence type="ECO:0000313" key="9">
    <source>
        <dbReference type="Proteomes" id="UP000537126"/>
    </source>
</evidence>
<keyword evidence="9" id="KW-1185">Reference proteome</keyword>
<accession>A0A846MTQ1</accession>
<feature type="transmembrane region" description="Helical" evidence="7">
    <location>
        <begin position="165"/>
        <end position="186"/>
    </location>
</feature>
<dbReference type="AlphaFoldDB" id="A0A846MTQ1"/>
<gene>
    <name evidence="8" type="ORF">FHS56_002362</name>
</gene>
<feature type="transmembrane region" description="Helical" evidence="7">
    <location>
        <begin position="50"/>
        <end position="72"/>
    </location>
</feature>
<keyword evidence="5 7" id="KW-0472">Membrane</keyword>
<evidence type="ECO:0000313" key="8">
    <source>
        <dbReference type="EMBL" id="NIK74829.1"/>
    </source>
</evidence>
<organism evidence="8 9">
    <name type="scientific">Thermonema lapsum</name>
    <dbReference type="NCBI Taxonomy" id="28195"/>
    <lineage>
        <taxon>Bacteria</taxon>
        <taxon>Pseudomonadati</taxon>
        <taxon>Bacteroidota</taxon>
        <taxon>Cytophagia</taxon>
        <taxon>Cytophagales</taxon>
        <taxon>Thermonemataceae</taxon>
        <taxon>Thermonema</taxon>
    </lineage>
</organism>
<comment type="similarity">
    <text evidence="2">Belongs to the TerC family.</text>
</comment>
<evidence type="ECO:0000256" key="1">
    <source>
        <dbReference type="ARBA" id="ARBA00004141"/>
    </source>
</evidence>
<feature type="region of interest" description="Disordered" evidence="6">
    <location>
        <begin position="262"/>
        <end position="287"/>
    </location>
</feature>
<sequence length="287" mass="32708">MEILEHLLTTESLISLLTLTFMEVVLGIDNIIFISIVASKLPKHQQKKSTNWGLLIALIPRVVLLFALSWMIGLNQQLVSIVDFHLSGRDLILFCGGIFLIYKATTEIHQKLEGNEEIIYKEEESGKSAFFRVIAQITLINVVFSFDSILTAIGLVDADKAENLWIMIIAVVLSMFVMMLFAYPIARFVEEHPTIKMLALAFLLMIGTLLIVEALHYEVPKGYIYFSIAFSLFVELLNLKLIKRSQKPVHLHQRYVTIQDDQSAPTIHPPAPYQNNQYQKEKANFNK</sequence>
<dbReference type="InterPro" id="IPR005496">
    <property type="entry name" value="Integral_membrane_TerC"/>
</dbReference>
<proteinExistence type="inferred from homology"/>
<dbReference type="Pfam" id="PF03741">
    <property type="entry name" value="TerC"/>
    <property type="match status" value="1"/>
</dbReference>
<dbReference type="RefSeq" id="WP_166920988.1">
    <property type="nucleotide sequence ID" value="NZ_JAASRN010000008.1"/>
</dbReference>
<name>A0A846MTQ1_9BACT</name>
<comment type="subcellular location">
    <subcellularLocation>
        <location evidence="1">Membrane</location>
        <topology evidence="1">Multi-pass membrane protein</topology>
    </subcellularLocation>
</comment>
<feature type="transmembrane region" description="Helical" evidence="7">
    <location>
        <begin position="223"/>
        <end position="242"/>
    </location>
</feature>
<feature type="transmembrane region" description="Helical" evidence="7">
    <location>
        <begin position="12"/>
        <end position="38"/>
    </location>
</feature>
<feature type="transmembrane region" description="Helical" evidence="7">
    <location>
        <begin position="84"/>
        <end position="102"/>
    </location>
</feature>
<dbReference type="EMBL" id="JAASRN010000008">
    <property type="protein sequence ID" value="NIK74829.1"/>
    <property type="molecule type" value="Genomic_DNA"/>
</dbReference>
<protein>
    <submittedName>
        <fullName evidence="8">Putative tellurium resistance membrane protein TerC</fullName>
    </submittedName>
</protein>
<comment type="caution">
    <text evidence="8">The sequence shown here is derived from an EMBL/GenBank/DDBJ whole genome shotgun (WGS) entry which is preliminary data.</text>
</comment>
<evidence type="ECO:0000256" key="6">
    <source>
        <dbReference type="SAM" id="MobiDB-lite"/>
    </source>
</evidence>
<dbReference type="GO" id="GO:0016020">
    <property type="term" value="C:membrane"/>
    <property type="evidence" value="ECO:0007669"/>
    <property type="project" value="UniProtKB-SubCell"/>
</dbReference>
<reference evidence="8 9" key="1">
    <citation type="submission" date="2020-03" db="EMBL/GenBank/DDBJ databases">
        <title>Genomic Encyclopedia of Type Strains, Phase IV (KMG-IV): sequencing the most valuable type-strain genomes for metagenomic binning, comparative biology and taxonomic classification.</title>
        <authorList>
            <person name="Goeker M."/>
        </authorList>
    </citation>
    <scope>NUCLEOTIDE SEQUENCE [LARGE SCALE GENOMIC DNA]</scope>
    <source>
        <strain evidence="8 9">DSM 5718</strain>
    </source>
</reference>
<keyword evidence="4 7" id="KW-1133">Transmembrane helix</keyword>
<feature type="transmembrane region" description="Helical" evidence="7">
    <location>
        <begin position="129"/>
        <end position="153"/>
    </location>
</feature>
<feature type="transmembrane region" description="Helical" evidence="7">
    <location>
        <begin position="198"/>
        <end position="217"/>
    </location>
</feature>